<feature type="compositionally biased region" description="Basic and acidic residues" evidence="1">
    <location>
        <begin position="104"/>
        <end position="118"/>
    </location>
</feature>
<name>A0AAQ4S7I3_GASAC</name>
<dbReference type="Proteomes" id="UP000007635">
    <property type="component" value="Chromosome XXI"/>
</dbReference>
<reference evidence="2 3" key="1">
    <citation type="journal article" date="2021" name="G3 (Bethesda)">
        <title>Improved contiguity of the threespine stickleback genome using long-read sequencing.</title>
        <authorList>
            <person name="Nath S."/>
            <person name="Shaw D.E."/>
            <person name="White M.A."/>
        </authorList>
    </citation>
    <scope>NUCLEOTIDE SEQUENCE [LARGE SCALE GENOMIC DNA]</scope>
    <source>
        <strain evidence="2 3">Lake Benthic</strain>
    </source>
</reference>
<evidence type="ECO:0000313" key="2">
    <source>
        <dbReference type="Ensembl" id="ENSGACP00000071102.1"/>
    </source>
</evidence>
<sequence>MSTFPRISLKPEVADHLRSVFLNKEVLAAVGHQVAESRFQKLLTCLSHPPSHTCIRASTHLAPLEEIRHKLAEELEKTREAAQLRGGGRRSVRQRRASRRPRLRPGDRGQPKVHEGRGRRVRPL</sequence>
<organism evidence="2 3">
    <name type="scientific">Gasterosteus aculeatus aculeatus</name>
    <name type="common">three-spined stickleback</name>
    <dbReference type="NCBI Taxonomy" id="481459"/>
    <lineage>
        <taxon>Eukaryota</taxon>
        <taxon>Metazoa</taxon>
        <taxon>Chordata</taxon>
        <taxon>Craniata</taxon>
        <taxon>Vertebrata</taxon>
        <taxon>Euteleostomi</taxon>
        <taxon>Actinopterygii</taxon>
        <taxon>Neopterygii</taxon>
        <taxon>Teleostei</taxon>
        <taxon>Neoteleostei</taxon>
        <taxon>Acanthomorphata</taxon>
        <taxon>Eupercaria</taxon>
        <taxon>Perciformes</taxon>
        <taxon>Cottioidei</taxon>
        <taxon>Gasterosteales</taxon>
        <taxon>Gasterosteidae</taxon>
        <taxon>Gasterosteus</taxon>
    </lineage>
</organism>
<proteinExistence type="predicted"/>
<evidence type="ECO:0000256" key="1">
    <source>
        <dbReference type="SAM" id="MobiDB-lite"/>
    </source>
</evidence>
<feature type="region of interest" description="Disordered" evidence="1">
    <location>
        <begin position="79"/>
        <end position="124"/>
    </location>
</feature>
<dbReference type="AlphaFoldDB" id="A0AAQ4S7I3"/>
<dbReference type="GeneTree" id="ENSGT00940000155370"/>
<feature type="compositionally biased region" description="Basic residues" evidence="1">
    <location>
        <begin position="87"/>
        <end position="103"/>
    </location>
</feature>
<keyword evidence="3" id="KW-1185">Reference proteome</keyword>
<protein>
    <submittedName>
        <fullName evidence="2">NOP2/Sun RNA methyltransferase 6</fullName>
    </submittedName>
</protein>
<evidence type="ECO:0000313" key="3">
    <source>
        <dbReference type="Proteomes" id="UP000007635"/>
    </source>
</evidence>
<accession>A0AAQ4S7I3</accession>
<reference evidence="2" key="3">
    <citation type="submission" date="2025-09" db="UniProtKB">
        <authorList>
            <consortium name="Ensembl"/>
        </authorList>
    </citation>
    <scope>IDENTIFICATION</scope>
</reference>
<dbReference type="Ensembl" id="ENSGACT00000055218.1">
    <property type="protein sequence ID" value="ENSGACP00000071102.1"/>
    <property type="gene ID" value="ENSGACG00000004059.2"/>
</dbReference>
<reference evidence="2" key="2">
    <citation type="submission" date="2025-08" db="UniProtKB">
        <authorList>
            <consortium name="Ensembl"/>
        </authorList>
    </citation>
    <scope>IDENTIFICATION</scope>
</reference>